<dbReference type="Proteomes" id="UP001430848">
    <property type="component" value="Unassembled WGS sequence"/>
</dbReference>
<sequence length="157" mass="16715">MSTLQSPTSTTLASFFQKMFSTSFLVLALAMTAVGNPLKSNEPTLTTTVAEELPQQTLASSPDYVDVELRDVAITTTLGVKCTVTKVVGSPVQGDPTLTKYPSTVTSTAATNCHGCKLTVITRSVITFEPVKYTKTITAPDPTTEYSWVCLPTGLAE</sequence>
<name>A0ABR1NY49_DIAER</name>
<keyword evidence="1" id="KW-0732">Signal</keyword>
<keyword evidence="3" id="KW-1185">Reference proteome</keyword>
<reference evidence="2 3" key="1">
    <citation type="submission" date="2024-02" db="EMBL/GenBank/DDBJ databases">
        <title>De novo assembly and annotation of 12 fungi associated with fruit tree decline syndrome in Ontario, Canada.</title>
        <authorList>
            <person name="Sulman M."/>
            <person name="Ellouze W."/>
            <person name="Ilyukhin E."/>
        </authorList>
    </citation>
    <scope>NUCLEOTIDE SEQUENCE [LARGE SCALE GENOMIC DNA]</scope>
    <source>
        <strain evidence="2 3">M169</strain>
    </source>
</reference>
<proteinExistence type="predicted"/>
<evidence type="ECO:0000256" key="1">
    <source>
        <dbReference type="SAM" id="SignalP"/>
    </source>
</evidence>
<feature type="chain" id="PRO_5047089313" evidence="1">
    <location>
        <begin position="36"/>
        <end position="157"/>
    </location>
</feature>
<comment type="caution">
    <text evidence="2">The sequence shown here is derived from an EMBL/GenBank/DDBJ whole genome shotgun (WGS) entry which is preliminary data.</text>
</comment>
<accession>A0ABR1NY49</accession>
<feature type="signal peptide" evidence="1">
    <location>
        <begin position="1"/>
        <end position="35"/>
    </location>
</feature>
<evidence type="ECO:0000313" key="3">
    <source>
        <dbReference type="Proteomes" id="UP001430848"/>
    </source>
</evidence>
<evidence type="ECO:0000313" key="2">
    <source>
        <dbReference type="EMBL" id="KAK7720108.1"/>
    </source>
</evidence>
<gene>
    <name evidence="2" type="ORF">SLS63_010003</name>
</gene>
<organism evidence="2 3">
    <name type="scientific">Diaporthe eres</name>
    <name type="common">Phomopsis oblonga</name>
    <dbReference type="NCBI Taxonomy" id="83184"/>
    <lineage>
        <taxon>Eukaryota</taxon>
        <taxon>Fungi</taxon>
        <taxon>Dikarya</taxon>
        <taxon>Ascomycota</taxon>
        <taxon>Pezizomycotina</taxon>
        <taxon>Sordariomycetes</taxon>
        <taxon>Sordariomycetidae</taxon>
        <taxon>Diaporthales</taxon>
        <taxon>Diaporthaceae</taxon>
        <taxon>Diaporthe</taxon>
        <taxon>Diaporthe eres species complex</taxon>
    </lineage>
</organism>
<dbReference type="EMBL" id="JAKNSF020000078">
    <property type="protein sequence ID" value="KAK7720108.1"/>
    <property type="molecule type" value="Genomic_DNA"/>
</dbReference>
<protein>
    <submittedName>
        <fullName evidence="2">Uncharacterized protein</fullName>
    </submittedName>
</protein>